<keyword evidence="4" id="KW-1185">Reference proteome</keyword>
<dbReference type="OrthoDB" id="196847at2759"/>
<feature type="compositionally biased region" description="Basic and acidic residues" evidence="1">
    <location>
        <begin position="255"/>
        <end position="277"/>
    </location>
</feature>
<dbReference type="Proteomes" id="UP000240883">
    <property type="component" value="Unassembled WGS sequence"/>
</dbReference>
<sequence length="277" mass="31623">MAQTKADFIKVPVAEGSYQTMPVEPEKRIADSDITLKYCDIDDAEFIAKSLYICFPEDFWMRKEPPEYRPAEQATRVRRLAERHRPALSHPGMHWLKAVSVSTGEIMGVAAWVEPGVPIHYFLRRTAVDFFGWKEKMGWTDEQLVELWSGTGPKWEAEFTTSDVERAEIMGDEPHWYLASIFTLPQYQGKGVGKKLMNWAIEQADATDPVTPMFLESRPSARPVYMHCGFVPQRQYNLLRRGPAVVRGLEAEGQDSDKNEVKKAPKEVVEKEVEASN</sequence>
<dbReference type="SUPFAM" id="SSF55729">
    <property type="entry name" value="Acyl-CoA N-acyltransferases (Nat)"/>
    <property type="match status" value="1"/>
</dbReference>
<feature type="domain" description="N-acetyltransferase" evidence="2">
    <location>
        <begin position="107"/>
        <end position="252"/>
    </location>
</feature>
<dbReference type="InterPro" id="IPR016181">
    <property type="entry name" value="Acyl_CoA_acyltransferase"/>
</dbReference>
<dbReference type="InterPro" id="IPR000182">
    <property type="entry name" value="GNAT_dom"/>
</dbReference>
<evidence type="ECO:0000313" key="4">
    <source>
        <dbReference type="Proteomes" id="UP000240883"/>
    </source>
</evidence>
<reference evidence="3 4" key="1">
    <citation type="journal article" date="2018" name="Front. Microbiol.">
        <title>Genome-Wide Analysis of Corynespora cassiicola Leaf Fall Disease Putative Effectors.</title>
        <authorList>
            <person name="Lopez D."/>
            <person name="Ribeiro S."/>
            <person name="Label P."/>
            <person name="Fumanal B."/>
            <person name="Venisse J.S."/>
            <person name="Kohler A."/>
            <person name="de Oliveira R.R."/>
            <person name="Labutti K."/>
            <person name="Lipzen A."/>
            <person name="Lail K."/>
            <person name="Bauer D."/>
            <person name="Ohm R.A."/>
            <person name="Barry K.W."/>
            <person name="Spatafora J."/>
            <person name="Grigoriev I.V."/>
            <person name="Martin F.M."/>
            <person name="Pujade-Renaud V."/>
        </authorList>
    </citation>
    <scope>NUCLEOTIDE SEQUENCE [LARGE SCALE GENOMIC DNA]</scope>
    <source>
        <strain evidence="3 4">Philippines</strain>
    </source>
</reference>
<keyword evidence="3" id="KW-0012">Acyltransferase</keyword>
<accession>A0A2T2NWM4</accession>
<protein>
    <submittedName>
        <fullName evidence="3">Acyl-CoA N-acyltransferase</fullName>
    </submittedName>
</protein>
<dbReference type="InterPro" id="IPR052523">
    <property type="entry name" value="Trichothecene_AcTrans"/>
</dbReference>
<dbReference type="Pfam" id="PF00583">
    <property type="entry name" value="Acetyltransf_1"/>
    <property type="match status" value="1"/>
</dbReference>
<dbReference type="CDD" id="cd04301">
    <property type="entry name" value="NAT_SF"/>
    <property type="match status" value="1"/>
</dbReference>
<keyword evidence="3" id="KW-0808">Transferase</keyword>
<dbReference type="EMBL" id="KZ678132">
    <property type="protein sequence ID" value="PSN69813.1"/>
    <property type="molecule type" value="Genomic_DNA"/>
</dbReference>
<dbReference type="PANTHER" id="PTHR42791:SF2">
    <property type="entry name" value="N-ACETYLTRANSFERASE DOMAIN-CONTAINING PROTEIN"/>
    <property type="match status" value="1"/>
</dbReference>
<organism evidence="3 4">
    <name type="scientific">Corynespora cassiicola Philippines</name>
    <dbReference type="NCBI Taxonomy" id="1448308"/>
    <lineage>
        <taxon>Eukaryota</taxon>
        <taxon>Fungi</taxon>
        <taxon>Dikarya</taxon>
        <taxon>Ascomycota</taxon>
        <taxon>Pezizomycotina</taxon>
        <taxon>Dothideomycetes</taxon>
        <taxon>Pleosporomycetidae</taxon>
        <taxon>Pleosporales</taxon>
        <taxon>Corynesporascaceae</taxon>
        <taxon>Corynespora</taxon>
    </lineage>
</organism>
<evidence type="ECO:0000259" key="2">
    <source>
        <dbReference type="PROSITE" id="PS51186"/>
    </source>
</evidence>
<name>A0A2T2NWM4_CORCC</name>
<dbReference type="PANTHER" id="PTHR42791">
    <property type="entry name" value="GNAT FAMILY ACETYLTRANSFERASE"/>
    <property type="match status" value="1"/>
</dbReference>
<dbReference type="PROSITE" id="PS51186">
    <property type="entry name" value="GNAT"/>
    <property type="match status" value="1"/>
</dbReference>
<gene>
    <name evidence="3" type="ORF">BS50DRAFT_571153</name>
</gene>
<dbReference type="AlphaFoldDB" id="A0A2T2NWM4"/>
<evidence type="ECO:0000256" key="1">
    <source>
        <dbReference type="SAM" id="MobiDB-lite"/>
    </source>
</evidence>
<dbReference type="Gene3D" id="3.40.630.30">
    <property type="match status" value="1"/>
</dbReference>
<proteinExistence type="predicted"/>
<dbReference type="GO" id="GO:0016747">
    <property type="term" value="F:acyltransferase activity, transferring groups other than amino-acyl groups"/>
    <property type="evidence" value="ECO:0007669"/>
    <property type="project" value="InterPro"/>
</dbReference>
<evidence type="ECO:0000313" key="3">
    <source>
        <dbReference type="EMBL" id="PSN69813.1"/>
    </source>
</evidence>
<feature type="region of interest" description="Disordered" evidence="1">
    <location>
        <begin position="250"/>
        <end position="277"/>
    </location>
</feature>